<gene>
    <name evidence="1" type="ORF">EAS64_31770</name>
</gene>
<accession>A0A6P2BTJ1</accession>
<reference evidence="1 2" key="1">
    <citation type="submission" date="2018-11" db="EMBL/GenBank/DDBJ databases">
        <title>Trebonia kvetii gen.nov., sp.nov., a novel acidophilic actinobacterium, and proposal of the new actinobacterial family Treboniaceae fam. nov.</title>
        <authorList>
            <person name="Rapoport D."/>
            <person name="Sagova-Mareckova M."/>
            <person name="Sedlacek I."/>
            <person name="Provaznik J."/>
            <person name="Kralova S."/>
            <person name="Pavlinic D."/>
            <person name="Benes V."/>
            <person name="Kopecky J."/>
        </authorList>
    </citation>
    <scope>NUCLEOTIDE SEQUENCE [LARGE SCALE GENOMIC DNA]</scope>
    <source>
        <strain evidence="1 2">15Tr583</strain>
    </source>
</reference>
<dbReference type="Proteomes" id="UP000460272">
    <property type="component" value="Unassembled WGS sequence"/>
</dbReference>
<protein>
    <submittedName>
        <fullName evidence="1">Uncharacterized protein</fullName>
    </submittedName>
</protein>
<name>A0A6P2BTJ1_9ACTN</name>
<proteinExistence type="predicted"/>
<evidence type="ECO:0000313" key="2">
    <source>
        <dbReference type="Proteomes" id="UP000460272"/>
    </source>
</evidence>
<sequence>MGTTVREELQDEFLSTLRKGQDIALDALKTLVESVQFVTPAMPAVRVPLADRLPTAHEVVAGGYDFAERLLANQRQFADEVITAVSPLRPVRAEKAAE</sequence>
<dbReference type="OrthoDB" id="4762104at2"/>
<dbReference type="EMBL" id="RPFW01000006">
    <property type="protein sequence ID" value="TVZ02007.1"/>
    <property type="molecule type" value="Genomic_DNA"/>
</dbReference>
<keyword evidence="2" id="KW-1185">Reference proteome</keyword>
<evidence type="ECO:0000313" key="1">
    <source>
        <dbReference type="EMBL" id="TVZ02007.1"/>
    </source>
</evidence>
<dbReference type="AlphaFoldDB" id="A0A6P2BTJ1"/>
<organism evidence="1 2">
    <name type="scientific">Trebonia kvetii</name>
    <dbReference type="NCBI Taxonomy" id="2480626"/>
    <lineage>
        <taxon>Bacteria</taxon>
        <taxon>Bacillati</taxon>
        <taxon>Actinomycetota</taxon>
        <taxon>Actinomycetes</taxon>
        <taxon>Streptosporangiales</taxon>
        <taxon>Treboniaceae</taxon>
        <taxon>Trebonia</taxon>
    </lineage>
</organism>
<dbReference type="RefSeq" id="WP_145859011.1">
    <property type="nucleotide sequence ID" value="NZ_RPFW01000006.1"/>
</dbReference>
<comment type="caution">
    <text evidence="1">The sequence shown here is derived from an EMBL/GenBank/DDBJ whole genome shotgun (WGS) entry which is preliminary data.</text>
</comment>